<keyword evidence="4" id="KW-1185">Reference proteome</keyword>
<protein>
    <submittedName>
        <fullName evidence="3">DUF4097 and DUF4098 domain-containing protein YvlB</fullName>
    </submittedName>
</protein>
<dbReference type="AlphaFoldDB" id="A0A4R6TTG1"/>
<dbReference type="Gene3D" id="2.160.20.120">
    <property type="match status" value="1"/>
</dbReference>
<name>A0A4R6TTG1_9BACI</name>
<evidence type="ECO:0000313" key="4">
    <source>
        <dbReference type="Proteomes" id="UP000295632"/>
    </source>
</evidence>
<accession>A0A4R6TTG1</accession>
<evidence type="ECO:0000256" key="1">
    <source>
        <dbReference type="SAM" id="MobiDB-lite"/>
    </source>
</evidence>
<feature type="domain" description="DUF4097" evidence="2">
    <location>
        <begin position="153"/>
        <end position="342"/>
    </location>
</feature>
<sequence length="392" mass="44381">MSEEQRKAILNKVKEGTLTIDEALVLLESEHRSEKQQQEPSFQEKPFDEPVKPKAADAPKEADSPKEEERFLSPHVHIVEDEDEPRSHHSSKKMRWSDYFGEAVGKIRNLDLDLNFGSYEEVHHTFLYHDTALHEFDVYLYNGDFEVVPTTSDEVRIECHARVYNVTYKEQAKQQFMKQTRVDFEDGRFTFRLEEKTIKADCKVYIPSHKLDRISIKLFNGALKGNNIASKTAYFKSTNGGISQTQMAFDNVEVETVNGHIHMEGQSDSIDLETVNGTILARGAFQRVVSSSFHGNISVALENEAEHLKINTTSGSIDIRLPEHVAVTGKLHSTFGDLNVNLPEVRVLEDVKEVVKKRLAFEKGNSPTPMLLVATARTGGVTVHTIDKERTV</sequence>
<organism evidence="3 4">
    <name type="scientific">Aureibacillus halotolerans</name>
    <dbReference type="NCBI Taxonomy" id="1508390"/>
    <lineage>
        <taxon>Bacteria</taxon>
        <taxon>Bacillati</taxon>
        <taxon>Bacillota</taxon>
        <taxon>Bacilli</taxon>
        <taxon>Bacillales</taxon>
        <taxon>Bacillaceae</taxon>
        <taxon>Aureibacillus</taxon>
    </lineage>
</organism>
<gene>
    <name evidence="3" type="ORF">EV213_11551</name>
</gene>
<dbReference type="RefSeq" id="WP_166639352.1">
    <property type="nucleotide sequence ID" value="NZ_SNYJ01000015.1"/>
</dbReference>
<proteinExistence type="predicted"/>
<dbReference type="EMBL" id="SNYJ01000015">
    <property type="protein sequence ID" value="TDQ36958.1"/>
    <property type="molecule type" value="Genomic_DNA"/>
</dbReference>
<reference evidence="3 4" key="1">
    <citation type="submission" date="2019-03" db="EMBL/GenBank/DDBJ databases">
        <title>Genomic Encyclopedia of Type Strains, Phase IV (KMG-IV): sequencing the most valuable type-strain genomes for metagenomic binning, comparative biology and taxonomic classification.</title>
        <authorList>
            <person name="Goeker M."/>
        </authorList>
    </citation>
    <scope>NUCLEOTIDE SEQUENCE [LARGE SCALE GENOMIC DNA]</scope>
    <source>
        <strain evidence="3 4">DSM 28697</strain>
    </source>
</reference>
<dbReference type="InterPro" id="IPR025164">
    <property type="entry name" value="Toastrack_DUF4097"/>
</dbReference>
<comment type="caution">
    <text evidence="3">The sequence shown here is derived from an EMBL/GenBank/DDBJ whole genome shotgun (WGS) entry which is preliminary data.</text>
</comment>
<dbReference type="Proteomes" id="UP000295632">
    <property type="component" value="Unassembled WGS sequence"/>
</dbReference>
<feature type="compositionally biased region" description="Basic and acidic residues" evidence="1">
    <location>
        <begin position="45"/>
        <end position="72"/>
    </location>
</feature>
<evidence type="ECO:0000259" key="2">
    <source>
        <dbReference type="Pfam" id="PF13349"/>
    </source>
</evidence>
<dbReference type="Pfam" id="PF13349">
    <property type="entry name" value="DUF4097"/>
    <property type="match status" value="1"/>
</dbReference>
<evidence type="ECO:0000313" key="3">
    <source>
        <dbReference type="EMBL" id="TDQ36958.1"/>
    </source>
</evidence>
<feature type="region of interest" description="Disordered" evidence="1">
    <location>
        <begin position="29"/>
        <end position="75"/>
    </location>
</feature>